<dbReference type="VEuPathDB" id="MicrosporidiaDB:CWI38_0354p0020"/>
<keyword evidence="2" id="KW-1133">Transmembrane helix</keyword>
<organism evidence="3 4">
    <name type="scientific">Hamiltosporidium tvaerminnensis</name>
    <dbReference type="NCBI Taxonomy" id="1176355"/>
    <lineage>
        <taxon>Eukaryota</taxon>
        <taxon>Fungi</taxon>
        <taxon>Fungi incertae sedis</taxon>
        <taxon>Microsporidia</taxon>
        <taxon>Dubosqiidae</taxon>
        <taxon>Hamiltosporidium</taxon>
    </lineage>
</organism>
<evidence type="ECO:0000313" key="3">
    <source>
        <dbReference type="EMBL" id="TBU13714.1"/>
    </source>
</evidence>
<dbReference type="EMBL" id="PITK01000354">
    <property type="protein sequence ID" value="TBU13714.1"/>
    <property type="molecule type" value="Genomic_DNA"/>
</dbReference>
<feature type="transmembrane region" description="Helical" evidence="2">
    <location>
        <begin position="29"/>
        <end position="48"/>
    </location>
</feature>
<name>A0A4Q9LY83_9MICR</name>
<evidence type="ECO:0000313" key="4">
    <source>
        <dbReference type="Proteomes" id="UP000292282"/>
    </source>
</evidence>
<evidence type="ECO:0000256" key="2">
    <source>
        <dbReference type="SAM" id="Phobius"/>
    </source>
</evidence>
<sequence>MNFMWRRGFLSGVYKDVSKLSEPRSMKAILGYTVLVCALYVFKFFLYAKSCMNMNNFVIEKISYDFEKSNLIRFDARIKNSKMPISCSVTEISVDVYLDNCDQKIVTLKMKDCFLAKECEIKYKDFIVLERENNFDFKKITSWSENKGGLIFDVSNVFKRKILFWNFKYKIQRKVPLKIFGDENFEPFDVKSIKVLQTKDCLILAPNFCVLTFPSFLEMRIPSFEFAVLANEIPIFKIKLRNSGIKSEKIINCSLIFDREYLENLKSFITSTIDGNGFTLGFGNFSYMNHHSHTLLYLENFLKAFKLKNQSKKEIFFTNNVPFTQLCVKSVNTESITGTLEIHSTFLDNFLDSKHIINKIEIPETFFDVDVGETNVGNLVAKNIKKPEYLQFEIILYPKDLNLFFNTFIMPEDSTLRIHSKQVSFIGEIISNVNFLWDFRTNIGLNKINFTEDFHDGNGMKPNLFQMKMECLNDDKRITEWEMNLLLPEILNNRERVKLKWCDLNLNFTVAEFNFDFFISSNEVIFIKDFRSKSEICRGNSPLNIHLKLENTVNYQGCTLMYSTKQFIKKYQNLKENKFKKNRIRNFFRSRRNNQHNDYYRDSSFEGIFINFLEHIKPKLCFYNTETENLSLINSYFDKILSEKHIKFFGIESIFCEEPNFNLEKIMKKAKFKFNDLESLTKASFLVTLLGKIEQFTDYNIKFEIIFKELNFLICDNSLEETSNKPQTHDINNNILANQFNSLRITIPSLILSFNISDSKLNNLKFVDEKNENSFLTFFEIFLNEKDIFIPEKISFCSENNFNYFSNFLSKIIGCFEFIRPKSSQINFVKRNLDPITSFTEENMYVCLHVIYNSLDNVNPLHPSFGLTNKCVFKGTFFIVLPEDSITERNKATQNEFGFKWPGFEFSVYDENEISDISKVIVSPGSIILRKEGDENKSVQKMRKFTISFEIYSKIYEGNNFILSFKKMDSSFEKFRTKISKNKIKTLTNLLLKGRDATFSSENEDLGFSKYFKELKEILINFLNDETIDINLKNSICDTKIKVESAGDTNLDCVYKNMKVYNYFLRNQISKRLAVLLSKISLEKYSKNIIFNVHAELLKPLDLNLGFLQKKIKDGKLRIGVIQNIDYDSLQSSDEEFVTAREESGISNESFVTAREESGISNESFVTAREESGISNESFVTAREESSQDFVTIREESNKSFATSNEGSQSFVTAREGSQSFVTARDESQSFVTARDENQSFVTAREDNELSNESFVTAREELSSQTIIDDYETIRRTTDNETPRNLIFDRQSLSRNLNIGGSLITNKNSETDIFFTPNSQTDFEEGSSTDSENTPNRPPLNDSFTDEPNLLFSIFIYLHQENNSLKIKIPNENNLDSSNELSYCQSKLLAACSTLLNICKSFNPTFSLDIKKRIRFTHFKNKNILFRIEHEGKTMVESVLNEWETYINHTKLTFKIDPYFFENIMNIQEFKIIIFENKNVIFEQNIEIDQLTKYRLLTFSLKYIFKFIKAYFPKLNRTSFFNGLEYLKNGTVNAFNYTFNKNNWENIKKIGNNVVNSTFYRNKLDYLKSVGNRFLSLFY</sequence>
<gene>
    <name evidence="3" type="ORF">CWI38_0354p0020</name>
</gene>
<comment type="caution">
    <text evidence="3">The sequence shown here is derived from an EMBL/GenBank/DDBJ whole genome shotgun (WGS) entry which is preliminary data.</text>
</comment>
<feature type="region of interest" description="Disordered" evidence="1">
    <location>
        <begin position="1310"/>
        <end position="1343"/>
    </location>
</feature>
<reference evidence="3 4" key="1">
    <citation type="submission" date="2017-12" db="EMBL/GenBank/DDBJ databases">
        <authorList>
            <person name="Pombert J.-F."/>
            <person name="Haag K.L."/>
            <person name="Ebert D."/>
        </authorList>
    </citation>
    <scope>NUCLEOTIDE SEQUENCE [LARGE SCALE GENOMIC DNA]</scope>
    <source>
        <strain evidence="3">IL-G-3</strain>
    </source>
</reference>
<keyword evidence="2" id="KW-0472">Membrane</keyword>
<keyword evidence="2" id="KW-0812">Transmembrane</keyword>
<proteinExistence type="predicted"/>
<accession>A0A4Q9LY83</accession>
<evidence type="ECO:0000256" key="1">
    <source>
        <dbReference type="SAM" id="MobiDB-lite"/>
    </source>
</evidence>
<keyword evidence="4" id="KW-1185">Reference proteome</keyword>
<dbReference type="Proteomes" id="UP000292282">
    <property type="component" value="Unassembled WGS sequence"/>
</dbReference>
<protein>
    <submittedName>
        <fullName evidence="3">Uncharacterized protein</fullName>
    </submittedName>
</protein>